<keyword evidence="2" id="KW-1185">Reference proteome</keyword>
<protein>
    <recommendedName>
        <fullName evidence="3">Dodecin</fullName>
    </recommendedName>
</protein>
<sequence>MSMLKVIEVLAESDKSWEDAAQYAVDTANKSVRNVKSIYIKNLEASVENGKIKKYRINGKISFVLD</sequence>
<evidence type="ECO:0000313" key="2">
    <source>
        <dbReference type="Proteomes" id="UP000095042"/>
    </source>
</evidence>
<dbReference type="Gene3D" id="3.30.1660.10">
    <property type="entry name" value="Flavin-binding protein dodecin"/>
    <property type="match status" value="1"/>
</dbReference>
<evidence type="ECO:0000313" key="1">
    <source>
        <dbReference type="EMBL" id="ODS03509.1"/>
    </source>
</evidence>
<accession>A0A1E3WCH0</accession>
<reference evidence="1 2" key="1">
    <citation type="journal article" date="2016" name="Environ. Microbiol.">
        <title>New Methyloceanibacter diversity from North Sea sediments includes methanotroph containing solely the soluble methane monooxygenase.</title>
        <authorList>
            <person name="Vekeman B."/>
            <person name="Kerckhof F.M."/>
            <person name="Cremers G."/>
            <person name="de Vos P."/>
            <person name="Vandamme P."/>
            <person name="Boon N."/>
            <person name="Op den Camp H.J."/>
            <person name="Heylen K."/>
        </authorList>
    </citation>
    <scope>NUCLEOTIDE SEQUENCE [LARGE SCALE GENOMIC DNA]</scope>
    <source>
        <strain evidence="1 2">R-67177</strain>
    </source>
</reference>
<comment type="caution">
    <text evidence="1">The sequence shown here is derived from an EMBL/GenBank/DDBJ whole genome shotgun (WGS) entry which is preliminary data.</text>
</comment>
<dbReference type="InterPro" id="IPR025543">
    <property type="entry name" value="Dodecin-like"/>
</dbReference>
<dbReference type="OrthoDB" id="9805449at2"/>
<dbReference type="PANTHER" id="PTHR39324">
    <property type="entry name" value="CALCIUM DODECIN"/>
    <property type="match status" value="1"/>
</dbReference>
<proteinExistence type="predicted"/>
<dbReference type="AlphaFoldDB" id="A0A1E3WCH0"/>
<dbReference type="Pfam" id="PF07311">
    <property type="entry name" value="Dodecin"/>
    <property type="match status" value="1"/>
</dbReference>
<dbReference type="EMBL" id="LPWD01000098">
    <property type="protein sequence ID" value="ODS03509.1"/>
    <property type="molecule type" value="Genomic_DNA"/>
</dbReference>
<dbReference type="Proteomes" id="UP000095042">
    <property type="component" value="Unassembled WGS sequence"/>
</dbReference>
<gene>
    <name evidence="1" type="ORF">AUC71_09330</name>
</gene>
<organism evidence="1 2">
    <name type="scientific">Methyloceanibacter marginalis</name>
    <dbReference type="NCBI Taxonomy" id="1774971"/>
    <lineage>
        <taxon>Bacteria</taxon>
        <taxon>Pseudomonadati</taxon>
        <taxon>Pseudomonadota</taxon>
        <taxon>Alphaproteobacteria</taxon>
        <taxon>Hyphomicrobiales</taxon>
        <taxon>Hyphomicrobiaceae</taxon>
        <taxon>Methyloceanibacter</taxon>
    </lineage>
</organism>
<dbReference type="InterPro" id="IPR009923">
    <property type="entry name" value="Dodecin"/>
</dbReference>
<dbReference type="PANTHER" id="PTHR39324:SF1">
    <property type="entry name" value="CALCIUM DODECIN"/>
    <property type="match status" value="1"/>
</dbReference>
<name>A0A1E3WCH0_9HYPH</name>
<dbReference type="SUPFAM" id="SSF89807">
    <property type="entry name" value="Dodecin-like"/>
    <property type="match status" value="1"/>
</dbReference>
<dbReference type="InterPro" id="IPR036694">
    <property type="entry name" value="Dodecin-like_sf"/>
</dbReference>
<dbReference type="RefSeq" id="WP_069623296.1">
    <property type="nucleotide sequence ID" value="NZ_LPWD01000098.1"/>
</dbReference>
<evidence type="ECO:0008006" key="3">
    <source>
        <dbReference type="Google" id="ProtNLM"/>
    </source>
</evidence>